<evidence type="ECO:0000256" key="5">
    <source>
        <dbReference type="ARBA" id="ARBA00022842"/>
    </source>
</evidence>
<feature type="binding site" evidence="8">
    <location>
        <position position="56"/>
    </location>
    <ligand>
        <name>GTP</name>
        <dbReference type="ChEBI" id="CHEBI:37565"/>
    </ligand>
</feature>
<comment type="similarity">
    <text evidence="8">Belongs to the MobA family.</text>
</comment>
<dbReference type="NCBIfam" id="TIGR02665">
    <property type="entry name" value="molyb_mobA"/>
    <property type="match status" value="1"/>
</dbReference>
<comment type="catalytic activity">
    <reaction evidence="8">
        <text>Mo-molybdopterin + GTP + H(+) = Mo-molybdopterin guanine dinucleotide + diphosphate</text>
        <dbReference type="Rhea" id="RHEA:34243"/>
        <dbReference type="ChEBI" id="CHEBI:15378"/>
        <dbReference type="ChEBI" id="CHEBI:33019"/>
        <dbReference type="ChEBI" id="CHEBI:37565"/>
        <dbReference type="ChEBI" id="CHEBI:71302"/>
        <dbReference type="ChEBI" id="CHEBI:71310"/>
        <dbReference type="EC" id="2.7.7.77"/>
    </reaction>
</comment>
<keyword evidence="11" id="KW-1185">Reference proteome</keyword>
<feature type="binding site" evidence="8">
    <location>
        <position position="28"/>
    </location>
    <ligand>
        <name>GTP</name>
        <dbReference type="ChEBI" id="CHEBI:37565"/>
    </ligand>
</feature>
<comment type="subunit">
    <text evidence="8">Monomer.</text>
</comment>
<dbReference type="GO" id="GO:1902758">
    <property type="term" value="P:bis(molybdopterin guanine dinucleotide)molybdenum biosynthetic process"/>
    <property type="evidence" value="ECO:0007669"/>
    <property type="project" value="TreeGrafter"/>
</dbReference>
<comment type="subcellular location">
    <subcellularLocation>
        <location evidence="8">Cytoplasm</location>
    </subcellularLocation>
</comment>
<dbReference type="Proteomes" id="UP000219167">
    <property type="component" value="Unassembled WGS sequence"/>
</dbReference>
<keyword evidence="6 8" id="KW-0342">GTP-binding</keyword>
<keyword evidence="2 8" id="KW-0808">Transferase</keyword>
<gene>
    <name evidence="8" type="primary">mobA</name>
    <name evidence="10" type="ORF">SAMN05892877_105115</name>
</gene>
<evidence type="ECO:0000256" key="3">
    <source>
        <dbReference type="ARBA" id="ARBA00022723"/>
    </source>
</evidence>
<feature type="binding site" evidence="8">
    <location>
        <position position="109"/>
    </location>
    <ligand>
        <name>Mg(2+)</name>
        <dbReference type="ChEBI" id="CHEBI:18420"/>
    </ligand>
</feature>
<reference evidence="10 11" key="1">
    <citation type="submission" date="2017-08" db="EMBL/GenBank/DDBJ databases">
        <authorList>
            <person name="de Groot N.N."/>
        </authorList>
    </citation>
    <scope>NUCLEOTIDE SEQUENCE [LARGE SCALE GENOMIC DNA]</scope>
    <source>
        <strain evidence="10 11">JC85</strain>
    </source>
</reference>
<evidence type="ECO:0000256" key="6">
    <source>
        <dbReference type="ARBA" id="ARBA00023134"/>
    </source>
</evidence>
<comment type="domain">
    <text evidence="8">The N-terminal domain determines nucleotide recognition and specific binding, while the C-terminal domain determines the specific binding to the target protein.</text>
</comment>
<feature type="binding site" evidence="8">
    <location>
        <begin position="16"/>
        <end position="18"/>
    </location>
    <ligand>
        <name>GTP</name>
        <dbReference type="ChEBI" id="CHEBI:37565"/>
    </ligand>
</feature>
<dbReference type="InterPro" id="IPR029044">
    <property type="entry name" value="Nucleotide-diphossugar_trans"/>
</dbReference>
<dbReference type="Gene3D" id="3.90.550.10">
    <property type="entry name" value="Spore Coat Polysaccharide Biosynthesis Protein SpsA, Chain A"/>
    <property type="match status" value="1"/>
</dbReference>
<dbReference type="RefSeq" id="WP_245423472.1">
    <property type="nucleotide sequence ID" value="NZ_OBQD01000005.1"/>
</dbReference>
<feature type="domain" description="MobA-like NTP transferase" evidence="9">
    <location>
        <begin position="13"/>
        <end position="174"/>
    </location>
</feature>
<evidence type="ECO:0000256" key="4">
    <source>
        <dbReference type="ARBA" id="ARBA00022741"/>
    </source>
</evidence>
<evidence type="ECO:0000256" key="7">
    <source>
        <dbReference type="ARBA" id="ARBA00023150"/>
    </source>
</evidence>
<feature type="binding site" evidence="8">
    <location>
        <position position="74"/>
    </location>
    <ligand>
        <name>GTP</name>
        <dbReference type="ChEBI" id="CHEBI:37565"/>
    </ligand>
</feature>
<evidence type="ECO:0000256" key="8">
    <source>
        <dbReference type="HAMAP-Rule" id="MF_00316"/>
    </source>
</evidence>
<feature type="binding site" evidence="8">
    <location>
        <position position="109"/>
    </location>
    <ligand>
        <name>GTP</name>
        <dbReference type="ChEBI" id="CHEBI:37565"/>
    </ligand>
</feature>
<dbReference type="EC" id="2.7.7.77" evidence="8"/>
<dbReference type="GO" id="GO:0046872">
    <property type="term" value="F:metal ion binding"/>
    <property type="evidence" value="ECO:0007669"/>
    <property type="project" value="UniProtKB-KW"/>
</dbReference>
<proteinExistence type="inferred from homology"/>
<organism evidence="10 11">
    <name type="scientific">Rhizobium subbaraonis</name>
    <dbReference type="NCBI Taxonomy" id="908946"/>
    <lineage>
        <taxon>Bacteria</taxon>
        <taxon>Pseudomonadati</taxon>
        <taxon>Pseudomonadota</taxon>
        <taxon>Alphaproteobacteria</taxon>
        <taxon>Hyphomicrobiales</taxon>
        <taxon>Rhizobiaceae</taxon>
        <taxon>Rhizobium/Agrobacterium group</taxon>
        <taxon>Rhizobium</taxon>
    </lineage>
</organism>
<keyword evidence="10" id="KW-0548">Nucleotidyltransferase</keyword>
<dbReference type="GO" id="GO:0061603">
    <property type="term" value="F:molybdenum cofactor guanylyltransferase activity"/>
    <property type="evidence" value="ECO:0007669"/>
    <property type="project" value="UniProtKB-EC"/>
</dbReference>
<dbReference type="EMBL" id="OBQD01000005">
    <property type="protein sequence ID" value="SOC38419.1"/>
    <property type="molecule type" value="Genomic_DNA"/>
</dbReference>
<evidence type="ECO:0000313" key="11">
    <source>
        <dbReference type="Proteomes" id="UP000219167"/>
    </source>
</evidence>
<dbReference type="CDD" id="cd02503">
    <property type="entry name" value="MobA"/>
    <property type="match status" value="1"/>
</dbReference>
<dbReference type="Pfam" id="PF12804">
    <property type="entry name" value="NTP_transf_3"/>
    <property type="match status" value="1"/>
</dbReference>
<evidence type="ECO:0000259" key="9">
    <source>
        <dbReference type="Pfam" id="PF12804"/>
    </source>
</evidence>
<keyword evidence="3 8" id="KW-0479">Metal-binding</keyword>
<dbReference type="GO" id="GO:0005737">
    <property type="term" value="C:cytoplasm"/>
    <property type="evidence" value="ECO:0007669"/>
    <property type="project" value="UniProtKB-SubCell"/>
</dbReference>
<keyword evidence="1 8" id="KW-0963">Cytoplasm</keyword>
<dbReference type="InterPro" id="IPR025877">
    <property type="entry name" value="MobA-like_NTP_Trfase"/>
</dbReference>
<comment type="cofactor">
    <cofactor evidence="8">
        <name>Mg(2+)</name>
        <dbReference type="ChEBI" id="CHEBI:18420"/>
    </cofactor>
</comment>
<name>A0A285U9C4_9HYPH</name>
<dbReference type="PANTHER" id="PTHR19136">
    <property type="entry name" value="MOLYBDENUM COFACTOR GUANYLYLTRANSFERASE"/>
    <property type="match status" value="1"/>
</dbReference>
<evidence type="ECO:0000256" key="1">
    <source>
        <dbReference type="ARBA" id="ARBA00022490"/>
    </source>
</evidence>
<keyword evidence="4 8" id="KW-0547">Nucleotide-binding</keyword>
<sequence length="215" mass="23023">MQNSADSGAAFPGVVLAGGRSSRMGRNKALLQFGPESLVLRATRRLTPQVTSVAINANDRTAELEALGLAMFGDLDDSRSGPLGGILASLRYASLAAWPASHVVTVAIDSPFFPADLVARLSTAIDRPDRIAVAASSGGLHPVFGLWPRSLADDLERWLSGGQSLRLRDWLARHGANEVHFPDHDTRLGRLDPFFNINTRADLAAAQHWLGAIDP</sequence>
<protein>
    <recommendedName>
        <fullName evidence="8">Molybdenum cofactor guanylyltransferase</fullName>
        <shortName evidence="8">MoCo guanylyltransferase</shortName>
        <ecNumber evidence="8">2.7.7.77</ecNumber>
    </recommendedName>
    <alternativeName>
        <fullName evidence="8">GTP:molybdopterin guanylyltransferase</fullName>
    </alternativeName>
    <alternativeName>
        <fullName evidence="8">Mo-MPT guanylyltransferase</fullName>
    </alternativeName>
    <alternativeName>
        <fullName evidence="8">Molybdopterin guanylyltransferase</fullName>
    </alternativeName>
    <alternativeName>
        <fullName evidence="8">Molybdopterin-guanine dinucleotide synthase</fullName>
        <shortName evidence="8">MGD synthase</shortName>
    </alternativeName>
</protein>
<evidence type="ECO:0000256" key="2">
    <source>
        <dbReference type="ARBA" id="ARBA00022679"/>
    </source>
</evidence>
<dbReference type="SUPFAM" id="SSF53448">
    <property type="entry name" value="Nucleotide-diphospho-sugar transferases"/>
    <property type="match status" value="1"/>
</dbReference>
<evidence type="ECO:0000313" key="10">
    <source>
        <dbReference type="EMBL" id="SOC38419.1"/>
    </source>
</evidence>
<dbReference type="HAMAP" id="MF_00316">
    <property type="entry name" value="MobA"/>
    <property type="match status" value="1"/>
</dbReference>
<keyword evidence="5 8" id="KW-0460">Magnesium</keyword>
<accession>A0A285U9C4</accession>
<dbReference type="AlphaFoldDB" id="A0A285U9C4"/>
<dbReference type="PANTHER" id="PTHR19136:SF81">
    <property type="entry name" value="MOLYBDENUM COFACTOR GUANYLYLTRANSFERASE"/>
    <property type="match status" value="1"/>
</dbReference>
<keyword evidence="7 8" id="KW-0501">Molybdenum cofactor biosynthesis</keyword>
<comment type="function">
    <text evidence="8">Transfers a GMP moiety from GTP to Mo-molybdopterin (Mo-MPT) cofactor (Moco or molybdenum cofactor) to form Mo-molybdopterin guanine dinucleotide (Mo-MGD) cofactor.</text>
</comment>
<dbReference type="InterPro" id="IPR013482">
    <property type="entry name" value="Molybde_CF_guanTrfase"/>
</dbReference>
<dbReference type="GO" id="GO:0005525">
    <property type="term" value="F:GTP binding"/>
    <property type="evidence" value="ECO:0007669"/>
    <property type="project" value="UniProtKB-UniRule"/>
</dbReference>